<name>A0A7H0GV98_9BACT</name>
<protein>
    <submittedName>
        <fullName evidence="2">Glycosyl hydrolase</fullName>
    </submittedName>
</protein>
<keyword evidence="2" id="KW-0378">Hydrolase</keyword>
<dbReference type="RefSeq" id="WP_187732473.1">
    <property type="nucleotide sequence ID" value="NZ_BMFN01000002.1"/>
</dbReference>
<dbReference type="EMBL" id="CP060784">
    <property type="protein sequence ID" value="QNP52214.1"/>
    <property type="molecule type" value="Genomic_DNA"/>
</dbReference>
<evidence type="ECO:0000313" key="3">
    <source>
        <dbReference type="Proteomes" id="UP000516093"/>
    </source>
</evidence>
<accession>A0A7H0GV98</accession>
<feature type="signal peptide" evidence="1">
    <location>
        <begin position="1"/>
        <end position="22"/>
    </location>
</feature>
<keyword evidence="1" id="KW-0732">Signal</keyword>
<dbReference type="GO" id="GO:0016787">
    <property type="term" value="F:hydrolase activity"/>
    <property type="evidence" value="ECO:0007669"/>
    <property type="project" value="UniProtKB-KW"/>
</dbReference>
<evidence type="ECO:0000313" key="2">
    <source>
        <dbReference type="EMBL" id="QNP52214.1"/>
    </source>
</evidence>
<dbReference type="SUPFAM" id="SSF75005">
    <property type="entry name" value="Arabinanase/levansucrase/invertase"/>
    <property type="match status" value="1"/>
</dbReference>
<dbReference type="AlphaFoldDB" id="A0A7H0GV98"/>
<dbReference type="PANTHER" id="PTHR43301">
    <property type="entry name" value="ARABINAN ENDO-1,5-ALPHA-L-ARABINOSIDASE"/>
    <property type="match status" value="1"/>
</dbReference>
<dbReference type="InterPro" id="IPR050727">
    <property type="entry name" value="GH43_arabinanases"/>
</dbReference>
<organism evidence="2 3">
    <name type="scientific">Hymenobacter qilianensis</name>
    <dbReference type="NCBI Taxonomy" id="1385715"/>
    <lineage>
        <taxon>Bacteria</taxon>
        <taxon>Pseudomonadati</taxon>
        <taxon>Bacteroidota</taxon>
        <taxon>Cytophagia</taxon>
        <taxon>Cytophagales</taxon>
        <taxon>Hymenobacteraceae</taxon>
        <taxon>Hymenobacter</taxon>
    </lineage>
</organism>
<reference evidence="2 3" key="1">
    <citation type="submission" date="2020-08" db="EMBL/GenBank/DDBJ databases">
        <title>Genome sequence of Hymenobacter qilianensis JCM 19763T.</title>
        <authorList>
            <person name="Hyun D.-W."/>
            <person name="Bae J.-W."/>
        </authorList>
    </citation>
    <scope>NUCLEOTIDE SEQUENCE [LARGE SCALE GENOMIC DNA]</scope>
    <source>
        <strain evidence="2 3">JCM 19763</strain>
    </source>
</reference>
<keyword evidence="3" id="KW-1185">Reference proteome</keyword>
<evidence type="ECO:0000256" key="1">
    <source>
        <dbReference type="SAM" id="SignalP"/>
    </source>
</evidence>
<dbReference type="CDD" id="cd08984">
    <property type="entry name" value="GH43-like"/>
    <property type="match status" value="1"/>
</dbReference>
<dbReference type="PANTHER" id="PTHR43301:SF3">
    <property type="entry name" value="ARABINAN ENDO-1,5-ALPHA-L-ARABINOSIDASE A-RELATED"/>
    <property type="match status" value="1"/>
</dbReference>
<dbReference type="InterPro" id="IPR023296">
    <property type="entry name" value="Glyco_hydro_beta-prop_sf"/>
</dbReference>
<gene>
    <name evidence="2" type="ORF">H9L05_20530</name>
</gene>
<feature type="chain" id="PRO_5029018741" evidence="1">
    <location>
        <begin position="23"/>
        <end position="346"/>
    </location>
</feature>
<sequence length="346" mass="39917">MIKHVFYCLLLLSILPPTYALAQRRPSGRLAAKPLYRDPTFDGAADPVVIWNKQQKKWFMFYTNRRATDPAAEGVTWVHGTRISIAESVDGGATWSYRDTANINYRPTPQYTHWAPDVVEDAQGGYHMFLTYVPGIFTDWNHPRHILHLTSSDLLNWKYESTLPLITDKVIDASVFRLPDATWRMWYNNERDGKSIYYADSPDLYTWQDKGLALKERGEGPKVFRWHDRYWMIIDKWKGLGVYSSTDLQQWQPQEERLVELPGKGPEDQAIGGHPDVVVQGDRAYLFYFTHPGRTEGTPSAAATIATKRSLIQVAELHYINGKLTCDRDQPTYIQLKPTKHSKKRL</sequence>
<dbReference type="KEGG" id="hqi:H9L05_20530"/>
<dbReference type="Gene3D" id="2.115.10.20">
    <property type="entry name" value="Glycosyl hydrolase domain, family 43"/>
    <property type="match status" value="2"/>
</dbReference>
<dbReference type="Proteomes" id="UP000516093">
    <property type="component" value="Chromosome"/>
</dbReference>
<proteinExistence type="predicted"/>